<gene>
    <name evidence="2" type="ORF">Pmani_028830</name>
</gene>
<dbReference type="AlphaFoldDB" id="A0AAE1P0P0"/>
<evidence type="ECO:0000256" key="1">
    <source>
        <dbReference type="SAM" id="MobiDB-lite"/>
    </source>
</evidence>
<name>A0AAE1P0P0_9EUCA</name>
<dbReference type="EMBL" id="JAWZYT010003356">
    <property type="protein sequence ID" value="KAK4298859.1"/>
    <property type="molecule type" value="Genomic_DNA"/>
</dbReference>
<sequence length="155" mass="18386">MKEKGENEMVREMKEKGKNEMVREMKEKGENEMVREMKEKGKNEMVREVKEKGKNEMVREMKEKGKNEMVREVKEKGENEMVREKLTLLSKFTWRNHHRINKEWGGLPSKYTHMVENCFEYIIKYPQSTNRKCMTEIGPWSGLRAPGGQRSGVEG</sequence>
<proteinExistence type="predicted"/>
<comment type="caution">
    <text evidence="2">The sequence shown here is derived from an EMBL/GenBank/DDBJ whole genome shotgun (WGS) entry which is preliminary data.</text>
</comment>
<evidence type="ECO:0000313" key="3">
    <source>
        <dbReference type="Proteomes" id="UP001292094"/>
    </source>
</evidence>
<keyword evidence="3" id="KW-1185">Reference proteome</keyword>
<reference evidence="2" key="1">
    <citation type="submission" date="2023-11" db="EMBL/GenBank/DDBJ databases">
        <title>Genome assemblies of two species of porcelain crab, Petrolisthes cinctipes and Petrolisthes manimaculis (Anomura: Porcellanidae).</title>
        <authorList>
            <person name="Angst P."/>
        </authorList>
    </citation>
    <scope>NUCLEOTIDE SEQUENCE</scope>
    <source>
        <strain evidence="2">PB745_02</strain>
        <tissue evidence="2">Gill</tissue>
    </source>
</reference>
<organism evidence="2 3">
    <name type="scientific">Petrolisthes manimaculis</name>
    <dbReference type="NCBI Taxonomy" id="1843537"/>
    <lineage>
        <taxon>Eukaryota</taxon>
        <taxon>Metazoa</taxon>
        <taxon>Ecdysozoa</taxon>
        <taxon>Arthropoda</taxon>
        <taxon>Crustacea</taxon>
        <taxon>Multicrustacea</taxon>
        <taxon>Malacostraca</taxon>
        <taxon>Eumalacostraca</taxon>
        <taxon>Eucarida</taxon>
        <taxon>Decapoda</taxon>
        <taxon>Pleocyemata</taxon>
        <taxon>Anomura</taxon>
        <taxon>Galatheoidea</taxon>
        <taxon>Porcellanidae</taxon>
        <taxon>Petrolisthes</taxon>
    </lineage>
</organism>
<accession>A0AAE1P0P0</accession>
<feature type="region of interest" description="Disordered" evidence="1">
    <location>
        <begin position="1"/>
        <end position="78"/>
    </location>
</feature>
<dbReference type="Proteomes" id="UP001292094">
    <property type="component" value="Unassembled WGS sequence"/>
</dbReference>
<protein>
    <submittedName>
        <fullName evidence="2">Uncharacterized protein</fullName>
    </submittedName>
</protein>
<evidence type="ECO:0000313" key="2">
    <source>
        <dbReference type="EMBL" id="KAK4298859.1"/>
    </source>
</evidence>